<evidence type="ECO:0000256" key="3">
    <source>
        <dbReference type="SAM" id="Coils"/>
    </source>
</evidence>
<keyword evidence="4" id="KW-0812">Transmembrane</keyword>
<dbReference type="InterPro" id="IPR004089">
    <property type="entry name" value="MCPsignal_dom"/>
</dbReference>
<evidence type="ECO:0000256" key="1">
    <source>
        <dbReference type="ARBA" id="ARBA00023224"/>
    </source>
</evidence>
<dbReference type="EMBL" id="FQZT01000001">
    <property type="protein sequence ID" value="SHI43777.1"/>
    <property type="molecule type" value="Genomic_DNA"/>
</dbReference>
<evidence type="ECO:0000313" key="7">
    <source>
        <dbReference type="Proteomes" id="UP000184171"/>
    </source>
</evidence>
<organism evidence="6 7">
    <name type="scientific">Malonomonas rubra DSM 5091</name>
    <dbReference type="NCBI Taxonomy" id="1122189"/>
    <lineage>
        <taxon>Bacteria</taxon>
        <taxon>Pseudomonadati</taxon>
        <taxon>Thermodesulfobacteriota</taxon>
        <taxon>Desulfuromonadia</taxon>
        <taxon>Desulfuromonadales</taxon>
        <taxon>Geopsychrobacteraceae</taxon>
        <taxon>Malonomonas</taxon>
    </lineage>
</organism>
<dbReference type="SMART" id="SM00065">
    <property type="entry name" value="GAF"/>
    <property type="match status" value="1"/>
</dbReference>
<sequence>MNIFSLIIEKSGAGVSGKPGNFDRSVIYAVGGLLLGISAPIGWMLVRTILFYNEHLSIWSQTIGNILINRQQLALFVYMGGGTAVVLGTFGYFIGRAAEQIHSRAARLNEMNLAVESQKEEFERKYRELNNRITDFHSISARIQKTMDIKELLSLTGDGLHEVIDFDRVNILQVKHDTDEMELVVSLGDNAASNVSAILPLDDRAGVLYKAVTEQRDYLVDDIDLMPNDFRLRPPCDGLNALRSNSFLVCPVIVNGLVELVLAVDNKSSGRKVVEDDADTLKLFAAQLSASIIRLRLFSAVDSLTQELERTFTQFMKYRQDYQLLLKTLKRASASTIRLVADIANSADVVRDAVNSTQSASTQISVSIDEVGTNINQLSEFMDKSISAMTEIAATIKEVDDNSVSSHKMSEQVLEHAEGGVDSVQETLAGLDGIAKGVATAAETIYHLSIHGEEISTITSVITEIAQKTNLLALNAAIIAAQAGEQGRSFAVVAEEIRSLSQKTANSSGAIAQLIRDMHAKTTEVVSQITNVEALVTQGGVLGGKTEKSLSQILASATSAKDMSQNIRHATREVSRSAEFVTHSIEELGEMTEQVSTASREQAQGTHGIVRSIEDIRDMADEMANVAIQQRQDSRDIETAVESVADMAERIFDEMDARSEQSRMVINQLRQFKETE</sequence>
<feature type="coiled-coil region" evidence="3">
    <location>
        <begin position="105"/>
        <end position="132"/>
    </location>
</feature>
<dbReference type="SUPFAM" id="SSF58104">
    <property type="entry name" value="Methyl-accepting chemotaxis protein (MCP) signaling domain"/>
    <property type="match status" value="1"/>
</dbReference>
<feature type="transmembrane region" description="Helical" evidence="4">
    <location>
        <begin position="73"/>
        <end position="94"/>
    </location>
</feature>
<dbReference type="STRING" id="1122189.SAMN02745165_00040"/>
<keyword evidence="3" id="KW-0175">Coiled coil</keyword>
<feature type="domain" description="Methyl-accepting transducer" evidence="5">
    <location>
        <begin position="353"/>
        <end position="589"/>
    </location>
</feature>
<evidence type="ECO:0000259" key="5">
    <source>
        <dbReference type="PROSITE" id="PS50111"/>
    </source>
</evidence>
<dbReference type="InterPro" id="IPR029016">
    <property type="entry name" value="GAF-like_dom_sf"/>
</dbReference>
<dbReference type="AlphaFoldDB" id="A0A1M6B539"/>
<gene>
    <name evidence="6" type="ORF">SAMN02745165_00040</name>
</gene>
<dbReference type="GO" id="GO:0016020">
    <property type="term" value="C:membrane"/>
    <property type="evidence" value="ECO:0007669"/>
    <property type="project" value="InterPro"/>
</dbReference>
<keyword evidence="4" id="KW-1133">Transmembrane helix</keyword>
<accession>A0A1M6B539</accession>
<dbReference type="OrthoDB" id="5389622at2"/>
<name>A0A1M6B539_MALRU</name>
<protein>
    <submittedName>
        <fullName evidence="6">Methyl-accepting chemotaxis sensory transducer with GAF sensor</fullName>
    </submittedName>
</protein>
<keyword evidence="4" id="KW-0472">Membrane</keyword>
<dbReference type="Pfam" id="PF00015">
    <property type="entry name" value="MCPsignal"/>
    <property type="match status" value="1"/>
</dbReference>
<dbReference type="PROSITE" id="PS50111">
    <property type="entry name" value="CHEMOTAXIS_TRANSDUC_2"/>
    <property type="match status" value="1"/>
</dbReference>
<evidence type="ECO:0000256" key="2">
    <source>
        <dbReference type="PROSITE-ProRule" id="PRU00284"/>
    </source>
</evidence>
<dbReference type="Pfam" id="PF01590">
    <property type="entry name" value="GAF"/>
    <property type="match status" value="1"/>
</dbReference>
<dbReference type="Gene3D" id="1.10.287.950">
    <property type="entry name" value="Methyl-accepting chemotaxis protein"/>
    <property type="match status" value="1"/>
</dbReference>
<evidence type="ECO:0000313" key="6">
    <source>
        <dbReference type="EMBL" id="SHI43777.1"/>
    </source>
</evidence>
<dbReference type="SUPFAM" id="SSF55781">
    <property type="entry name" value="GAF domain-like"/>
    <property type="match status" value="1"/>
</dbReference>
<keyword evidence="1 2" id="KW-0807">Transducer</keyword>
<dbReference type="RefSeq" id="WP_084091608.1">
    <property type="nucleotide sequence ID" value="NZ_FQZT01000001.1"/>
</dbReference>
<reference evidence="6 7" key="1">
    <citation type="submission" date="2016-11" db="EMBL/GenBank/DDBJ databases">
        <authorList>
            <person name="Jaros S."/>
            <person name="Januszkiewicz K."/>
            <person name="Wedrychowicz H."/>
        </authorList>
    </citation>
    <scope>NUCLEOTIDE SEQUENCE [LARGE SCALE GENOMIC DNA]</scope>
    <source>
        <strain evidence="6 7">DSM 5091</strain>
    </source>
</reference>
<dbReference type="SMART" id="SM00283">
    <property type="entry name" value="MA"/>
    <property type="match status" value="1"/>
</dbReference>
<proteinExistence type="predicted"/>
<dbReference type="InterPro" id="IPR003018">
    <property type="entry name" value="GAF"/>
</dbReference>
<dbReference type="PANTHER" id="PTHR32089:SF112">
    <property type="entry name" value="LYSOZYME-LIKE PROTEIN-RELATED"/>
    <property type="match status" value="1"/>
</dbReference>
<dbReference type="PANTHER" id="PTHR32089">
    <property type="entry name" value="METHYL-ACCEPTING CHEMOTAXIS PROTEIN MCPB"/>
    <property type="match status" value="1"/>
</dbReference>
<evidence type="ECO:0000256" key="4">
    <source>
        <dbReference type="SAM" id="Phobius"/>
    </source>
</evidence>
<feature type="transmembrane region" description="Helical" evidence="4">
    <location>
        <begin position="26"/>
        <end position="52"/>
    </location>
</feature>
<keyword evidence="7" id="KW-1185">Reference proteome</keyword>
<dbReference type="Gene3D" id="3.30.450.40">
    <property type="match status" value="1"/>
</dbReference>
<dbReference type="GO" id="GO:0007165">
    <property type="term" value="P:signal transduction"/>
    <property type="evidence" value="ECO:0007669"/>
    <property type="project" value="UniProtKB-KW"/>
</dbReference>
<dbReference type="Proteomes" id="UP000184171">
    <property type="component" value="Unassembled WGS sequence"/>
</dbReference>